<sequence>MAEQVSFHPEREFDEALGLLHDETLAPPDLGGREPAYPDFPTAEHQLRYARLTRLLEAYDLDALVLTQEETIRYLSGYVSVIWAVGRWLPGCMIATRDPRDAVLIPSAFDVGAAHGTSWVGTIDGHPDPMAIPDKVSGHLERLGLRAGRIGMETGAGAVVMLPWPAAQALVKAVDPVDATKLISTLRMVKTPAEVDRLRAAVTATTAGYRAAMEAARAGMTERELVGIAAATMFGSGITAGTKPVYLNCVAGRDRYGLVDTTASDRPLAEGDVVFLDGGGARDGYISDIIRLIAIGRISDEAERYAAIAGAALDAAIATIRPGVRVSEVFGAGQAVFDAEGVGGSGGGLSGHGIGLELWERPFVRDHTGDPVEDVALRPGMTLSIEPILMPSDDAGLVGVFVFENQIHVTADGAEVLSGDLETRLWRAPA</sequence>
<dbReference type="InterPro" id="IPR029149">
    <property type="entry name" value="Creatin/AminoP/Spt16_N"/>
</dbReference>
<organism evidence="3 4">
    <name type="scientific">Asanoa ishikariensis</name>
    <dbReference type="NCBI Taxonomy" id="137265"/>
    <lineage>
        <taxon>Bacteria</taxon>
        <taxon>Bacillati</taxon>
        <taxon>Actinomycetota</taxon>
        <taxon>Actinomycetes</taxon>
        <taxon>Micromonosporales</taxon>
        <taxon>Micromonosporaceae</taxon>
        <taxon>Asanoa</taxon>
    </lineage>
</organism>
<dbReference type="Pfam" id="PF00557">
    <property type="entry name" value="Peptidase_M24"/>
    <property type="match status" value="1"/>
</dbReference>
<feature type="domain" description="Peptidase M24" evidence="1">
    <location>
        <begin position="197"/>
        <end position="411"/>
    </location>
</feature>
<accession>A0A1H3UCX8</accession>
<keyword evidence="3" id="KW-0378">Hydrolase</keyword>
<dbReference type="PANTHER" id="PTHR46112:SF2">
    <property type="entry name" value="XAA-PRO AMINOPEPTIDASE P-RELATED"/>
    <property type="match status" value="1"/>
</dbReference>
<dbReference type="Pfam" id="PF01321">
    <property type="entry name" value="Creatinase_N"/>
    <property type="match status" value="1"/>
</dbReference>
<reference evidence="4" key="1">
    <citation type="submission" date="2016-10" db="EMBL/GenBank/DDBJ databases">
        <authorList>
            <person name="Varghese N."/>
            <person name="Submissions S."/>
        </authorList>
    </citation>
    <scope>NUCLEOTIDE SEQUENCE [LARGE SCALE GENOMIC DNA]</scope>
    <source>
        <strain evidence="4">DSM 44718</strain>
    </source>
</reference>
<dbReference type="STRING" id="137265.SAMN05421684_6886"/>
<dbReference type="PRINTS" id="PR00599">
    <property type="entry name" value="MAPEPTIDASE"/>
</dbReference>
<dbReference type="SUPFAM" id="SSF55920">
    <property type="entry name" value="Creatinase/aminopeptidase"/>
    <property type="match status" value="1"/>
</dbReference>
<dbReference type="InterPro" id="IPR050659">
    <property type="entry name" value="Peptidase_M24B"/>
</dbReference>
<proteinExistence type="predicted"/>
<evidence type="ECO:0000313" key="4">
    <source>
        <dbReference type="Proteomes" id="UP000199632"/>
    </source>
</evidence>
<protein>
    <submittedName>
        <fullName evidence="3">Xaa-Pro aminopeptidase</fullName>
    </submittedName>
</protein>
<dbReference type="Gene3D" id="3.40.350.10">
    <property type="entry name" value="Creatinase/prolidase N-terminal domain"/>
    <property type="match status" value="1"/>
</dbReference>
<feature type="domain" description="Creatinase N-terminal" evidence="2">
    <location>
        <begin position="48"/>
        <end position="189"/>
    </location>
</feature>
<dbReference type="PANTHER" id="PTHR46112">
    <property type="entry name" value="AMINOPEPTIDASE"/>
    <property type="match status" value="1"/>
</dbReference>
<dbReference type="SUPFAM" id="SSF53092">
    <property type="entry name" value="Creatinase/prolidase N-terminal domain"/>
    <property type="match status" value="1"/>
</dbReference>
<dbReference type="InterPro" id="IPR000587">
    <property type="entry name" value="Creatinase_N"/>
</dbReference>
<dbReference type="GO" id="GO:0004177">
    <property type="term" value="F:aminopeptidase activity"/>
    <property type="evidence" value="ECO:0007669"/>
    <property type="project" value="UniProtKB-KW"/>
</dbReference>
<evidence type="ECO:0000259" key="2">
    <source>
        <dbReference type="Pfam" id="PF01321"/>
    </source>
</evidence>
<dbReference type="Gene3D" id="3.90.230.10">
    <property type="entry name" value="Creatinase/methionine aminopeptidase superfamily"/>
    <property type="match status" value="1"/>
</dbReference>
<dbReference type="InterPro" id="IPR036005">
    <property type="entry name" value="Creatinase/aminopeptidase-like"/>
</dbReference>
<evidence type="ECO:0000259" key="1">
    <source>
        <dbReference type="Pfam" id="PF00557"/>
    </source>
</evidence>
<dbReference type="InterPro" id="IPR000994">
    <property type="entry name" value="Pept_M24"/>
</dbReference>
<keyword evidence="3" id="KW-0031">Aminopeptidase</keyword>
<dbReference type="Proteomes" id="UP000199632">
    <property type="component" value="Unassembled WGS sequence"/>
</dbReference>
<gene>
    <name evidence="3" type="ORF">SAMN05421684_6886</name>
</gene>
<dbReference type="GO" id="GO:0008235">
    <property type="term" value="F:metalloexopeptidase activity"/>
    <property type="evidence" value="ECO:0007669"/>
    <property type="project" value="UniProtKB-ARBA"/>
</dbReference>
<keyword evidence="4" id="KW-1185">Reference proteome</keyword>
<dbReference type="RefSeq" id="WP_090801313.1">
    <property type="nucleotide sequence ID" value="NZ_BOND01000006.1"/>
</dbReference>
<dbReference type="AlphaFoldDB" id="A0A1H3UCX8"/>
<name>A0A1H3UCX8_9ACTN</name>
<keyword evidence="3" id="KW-0645">Protease</keyword>
<dbReference type="InterPro" id="IPR001714">
    <property type="entry name" value="Pept_M24_MAP"/>
</dbReference>
<dbReference type="CDD" id="cd01066">
    <property type="entry name" value="APP_MetAP"/>
    <property type="match status" value="1"/>
</dbReference>
<dbReference type="OrthoDB" id="9806388at2"/>
<evidence type="ECO:0000313" key="3">
    <source>
        <dbReference type="EMBL" id="SDZ59509.1"/>
    </source>
</evidence>
<dbReference type="EMBL" id="FNQB01000004">
    <property type="protein sequence ID" value="SDZ59509.1"/>
    <property type="molecule type" value="Genomic_DNA"/>
</dbReference>